<dbReference type="InterPro" id="IPR000535">
    <property type="entry name" value="MSP_dom"/>
</dbReference>
<name>A0A6L2NCC0_TANCI</name>
<dbReference type="Pfam" id="PF12796">
    <property type="entry name" value="Ank_2"/>
    <property type="match status" value="3"/>
</dbReference>
<feature type="repeat" description="ANK" evidence="3">
    <location>
        <begin position="700"/>
        <end position="732"/>
    </location>
</feature>
<evidence type="ECO:0000313" key="6">
    <source>
        <dbReference type="EMBL" id="GEU82732.1"/>
    </source>
</evidence>
<feature type="repeat" description="ANK" evidence="3">
    <location>
        <begin position="666"/>
        <end position="698"/>
    </location>
</feature>
<feature type="repeat" description="ANK" evidence="3">
    <location>
        <begin position="633"/>
        <end position="665"/>
    </location>
</feature>
<evidence type="ECO:0000256" key="1">
    <source>
        <dbReference type="ARBA" id="ARBA00022737"/>
    </source>
</evidence>
<dbReference type="InterPro" id="IPR002110">
    <property type="entry name" value="Ankyrin_rpt"/>
</dbReference>
<feature type="repeat" description="ANK" evidence="3">
    <location>
        <begin position="567"/>
        <end position="599"/>
    </location>
</feature>
<dbReference type="PROSITE" id="PS50202">
    <property type="entry name" value="MSP"/>
    <property type="match status" value="1"/>
</dbReference>
<evidence type="ECO:0000256" key="2">
    <source>
        <dbReference type="ARBA" id="ARBA00023043"/>
    </source>
</evidence>
<feature type="region of interest" description="Disordered" evidence="4">
    <location>
        <begin position="74"/>
        <end position="102"/>
    </location>
</feature>
<accession>A0A6L2NCC0</accession>
<dbReference type="InterPro" id="IPR008962">
    <property type="entry name" value="PapD-like_sf"/>
</dbReference>
<reference evidence="6" key="1">
    <citation type="journal article" date="2019" name="Sci. Rep.">
        <title>Draft genome of Tanacetum cinerariifolium, the natural source of mosquito coil.</title>
        <authorList>
            <person name="Yamashiro T."/>
            <person name="Shiraishi A."/>
            <person name="Satake H."/>
            <person name="Nakayama K."/>
        </authorList>
    </citation>
    <scope>NUCLEOTIDE SEQUENCE</scope>
</reference>
<dbReference type="SUPFAM" id="SSF49354">
    <property type="entry name" value="PapD-like"/>
    <property type="match status" value="1"/>
</dbReference>
<protein>
    <submittedName>
        <fullName evidence="6">Ankyrin repeat and protein kinase domain-containing protein 1-like</fullName>
    </submittedName>
</protein>
<organism evidence="6">
    <name type="scientific">Tanacetum cinerariifolium</name>
    <name type="common">Dalmatian daisy</name>
    <name type="synonym">Chrysanthemum cinerariifolium</name>
    <dbReference type="NCBI Taxonomy" id="118510"/>
    <lineage>
        <taxon>Eukaryota</taxon>
        <taxon>Viridiplantae</taxon>
        <taxon>Streptophyta</taxon>
        <taxon>Embryophyta</taxon>
        <taxon>Tracheophyta</taxon>
        <taxon>Spermatophyta</taxon>
        <taxon>Magnoliopsida</taxon>
        <taxon>eudicotyledons</taxon>
        <taxon>Gunneridae</taxon>
        <taxon>Pentapetalae</taxon>
        <taxon>asterids</taxon>
        <taxon>campanulids</taxon>
        <taxon>Asterales</taxon>
        <taxon>Asteraceae</taxon>
        <taxon>Asteroideae</taxon>
        <taxon>Anthemideae</taxon>
        <taxon>Anthemidinae</taxon>
        <taxon>Tanacetum</taxon>
    </lineage>
</organism>
<dbReference type="PRINTS" id="PR01415">
    <property type="entry name" value="ANKYRIN"/>
</dbReference>
<proteinExistence type="predicted"/>
<dbReference type="Pfam" id="PF07727">
    <property type="entry name" value="RVT_2"/>
    <property type="match status" value="1"/>
</dbReference>
<comment type="caution">
    <text evidence="6">The sequence shown here is derived from an EMBL/GenBank/DDBJ whole genome shotgun (WGS) entry which is preliminary data.</text>
</comment>
<feature type="repeat" description="ANK" evidence="3">
    <location>
        <begin position="600"/>
        <end position="632"/>
    </location>
</feature>
<dbReference type="AlphaFoldDB" id="A0A6L2NCC0"/>
<dbReference type="InterPro" id="IPR013783">
    <property type="entry name" value="Ig-like_fold"/>
</dbReference>
<dbReference type="InterPro" id="IPR013103">
    <property type="entry name" value="RVT_2"/>
</dbReference>
<dbReference type="GO" id="GO:0016301">
    <property type="term" value="F:kinase activity"/>
    <property type="evidence" value="ECO:0007669"/>
    <property type="project" value="UniProtKB-KW"/>
</dbReference>
<dbReference type="SUPFAM" id="SSF48403">
    <property type="entry name" value="Ankyrin repeat"/>
    <property type="match status" value="1"/>
</dbReference>
<evidence type="ECO:0000256" key="3">
    <source>
        <dbReference type="PROSITE-ProRule" id="PRU00023"/>
    </source>
</evidence>
<keyword evidence="6" id="KW-0418">Kinase</keyword>
<feature type="domain" description="MSP" evidence="5">
    <location>
        <begin position="399"/>
        <end position="530"/>
    </location>
</feature>
<dbReference type="PROSITE" id="PS50297">
    <property type="entry name" value="ANK_REP_REGION"/>
    <property type="match status" value="6"/>
</dbReference>
<dbReference type="EMBL" id="BKCJ010008539">
    <property type="protein sequence ID" value="GEU82732.1"/>
    <property type="molecule type" value="Genomic_DNA"/>
</dbReference>
<evidence type="ECO:0000259" key="5">
    <source>
        <dbReference type="PROSITE" id="PS50202"/>
    </source>
</evidence>
<dbReference type="SMART" id="SM00248">
    <property type="entry name" value="ANK"/>
    <property type="match status" value="8"/>
</dbReference>
<dbReference type="Pfam" id="PF00023">
    <property type="entry name" value="Ank"/>
    <property type="match status" value="1"/>
</dbReference>
<sequence length="931" mass="103943">MEYCFWDSKSDKFVRSKDVTFNEDSLYGAKVATDSSNLAKPNQKDQVVLEDSSEYLANKSIVLEHGLSLKITQSPGRSFKDSGRSYKEDSEDGASSEDGGSETLQSFDIAIGSKTQTSRPGQLGSDMEEIKKFKRQLFQVFEMKDLGSAKHILGMNIIRDNTKGTLRPYHEKHIGKVLEKFNIKDAEARCQPLGDHFKLSKKQAPKRRLLDEEWLRFHMLQQLAGALESRQVAVTLLEMYFEGYSLFHQKRAHQDKISLPPRTGERRDVIFVEDSWSKEPCRYAHQGSDNREFEALQLQLAFEITDEGRMLSYQREVIPSLMMLVQDTLYRKSPILTFGWRVSYVRLYRKVRAIALLKGRWFEVYRDYLRRRELSDQPPSETLLSYEGYPTSSVLMDRLISLEPSNVVVIRIENGQKCHGELTLKNVMYTMPVAFRLQAINKARYTIRPQSGIIAPLTTLTVEISYDFQQNSGHPRSLPYCDDSFLLHSVVVPGAAVKNPSSTHDSVPVEWFTARKKQVFVDSGIRVMFVGSVVMASLVRNGSMDEIRDVLEKGDPSWRSVDAVDDEGQTLLHLAISQSRADLVQLLLEFEPDIEARGSSGVTPLEAASASGEGLIVELLLAHRASTERSESSRWGPLHLATSAGHVDVLRLLLQKGANANMLTKDGNTALHLVVEERKRDCARLLLASGAQPNIRNSGDGDTPLHIAAAFGDEYMVKLLLQKGAYKEIRNHSGKTAYDMAAEQGHTKLFDALGLGDWLCIAARKGEIRTINRLLESGALVNGQDQHGWTILHIASFKGRVEVVRFLIEKGVDINARDEDGYTALHCAVESGHVDVLELLVKKGADVEARTNKGVTPMQIAESLNYSGIKRVLIQGGANKDEFTQISKTAPAFGNIKGGRGVKDMGLKKKNTPGKALRGSFDQSAAHMVAI</sequence>
<feature type="repeat" description="ANK" evidence="3">
    <location>
        <begin position="787"/>
        <end position="819"/>
    </location>
</feature>
<dbReference type="Pfam" id="PF00635">
    <property type="entry name" value="Motile_Sperm"/>
    <property type="match status" value="1"/>
</dbReference>
<feature type="compositionally biased region" description="Basic and acidic residues" evidence="4">
    <location>
        <begin position="78"/>
        <end position="88"/>
    </location>
</feature>
<gene>
    <name evidence="6" type="ORF">Tci_054710</name>
</gene>
<feature type="repeat" description="ANK" evidence="3">
    <location>
        <begin position="820"/>
        <end position="852"/>
    </location>
</feature>
<dbReference type="PANTHER" id="PTHR24171">
    <property type="entry name" value="ANKYRIN REPEAT DOMAIN-CONTAINING PROTEIN 39-RELATED"/>
    <property type="match status" value="1"/>
</dbReference>
<keyword evidence="6" id="KW-0808">Transferase</keyword>
<keyword evidence="2 3" id="KW-0040">ANK repeat</keyword>
<dbReference type="InterPro" id="IPR036770">
    <property type="entry name" value="Ankyrin_rpt-contain_sf"/>
</dbReference>
<keyword evidence="1" id="KW-0677">Repeat</keyword>
<dbReference type="PROSITE" id="PS50088">
    <property type="entry name" value="ANK_REPEAT"/>
    <property type="match status" value="7"/>
</dbReference>
<dbReference type="Gene3D" id="1.25.40.20">
    <property type="entry name" value="Ankyrin repeat-containing domain"/>
    <property type="match status" value="2"/>
</dbReference>
<evidence type="ECO:0000256" key="4">
    <source>
        <dbReference type="SAM" id="MobiDB-lite"/>
    </source>
</evidence>
<dbReference type="Gene3D" id="2.60.40.10">
    <property type="entry name" value="Immunoglobulins"/>
    <property type="match status" value="1"/>
</dbReference>